<evidence type="ECO:0000256" key="2">
    <source>
        <dbReference type="SAM" id="Phobius"/>
    </source>
</evidence>
<keyword evidence="2" id="KW-1133">Transmembrane helix</keyword>
<feature type="region of interest" description="Disordered" evidence="1">
    <location>
        <begin position="109"/>
        <end position="194"/>
    </location>
</feature>
<dbReference type="Proteomes" id="UP000244855">
    <property type="component" value="Unassembled WGS sequence"/>
</dbReference>
<feature type="compositionally biased region" description="Basic and acidic residues" evidence="1">
    <location>
        <begin position="123"/>
        <end position="132"/>
    </location>
</feature>
<keyword evidence="4" id="KW-1185">Reference proteome</keyword>
<evidence type="ECO:0000313" key="4">
    <source>
        <dbReference type="Proteomes" id="UP000244855"/>
    </source>
</evidence>
<feature type="compositionally biased region" description="Basic and acidic residues" evidence="1">
    <location>
        <begin position="178"/>
        <end position="194"/>
    </location>
</feature>
<reference evidence="3 4" key="1">
    <citation type="journal article" date="2018" name="Sci. Rep.">
        <title>Comparative genomics provides insights into the lifestyle and reveals functional heterogeneity of dark septate endophytic fungi.</title>
        <authorList>
            <person name="Knapp D.G."/>
            <person name="Nemeth J.B."/>
            <person name="Barry K."/>
            <person name="Hainaut M."/>
            <person name="Henrissat B."/>
            <person name="Johnson J."/>
            <person name="Kuo A."/>
            <person name="Lim J.H.P."/>
            <person name="Lipzen A."/>
            <person name="Nolan M."/>
            <person name="Ohm R.A."/>
            <person name="Tamas L."/>
            <person name="Grigoriev I.V."/>
            <person name="Spatafora J.W."/>
            <person name="Nagy L.G."/>
            <person name="Kovacs G.M."/>
        </authorList>
    </citation>
    <scope>NUCLEOTIDE SEQUENCE [LARGE SCALE GENOMIC DNA]</scope>
    <source>
        <strain evidence="3 4">DSE2036</strain>
    </source>
</reference>
<accession>A0A2V1E9X7</accession>
<protein>
    <submittedName>
        <fullName evidence="3">Uncharacterized protein</fullName>
    </submittedName>
</protein>
<evidence type="ECO:0000313" key="3">
    <source>
        <dbReference type="EMBL" id="PVI07428.1"/>
    </source>
</evidence>
<evidence type="ECO:0000256" key="1">
    <source>
        <dbReference type="SAM" id="MobiDB-lite"/>
    </source>
</evidence>
<dbReference type="OrthoDB" id="5423884at2759"/>
<gene>
    <name evidence="3" type="ORF">DM02DRAFT_608975</name>
</gene>
<sequence>MAPPTDSLALRENNAPNLIARQSVVQSTSDLGGPLTTQVIEPRQIVVTGIIPTYYRIDGPSPGTVVGIVLGSVAGFILIVWLLYSITQGNTGRNGTSGAIAGEEEFVVRRPRRKSNSHAGRSRRSEVREYSRSPRQSGGRSTVIVEERRPPPRARSRSIVVESRRPGDDIVEVIEEHDDYRSRRGSRRSADYRY</sequence>
<feature type="transmembrane region" description="Helical" evidence="2">
    <location>
        <begin position="64"/>
        <end position="84"/>
    </location>
</feature>
<keyword evidence="2" id="KW-0812">Transmembrane</keyword>
<organism evidence="3 4">
    <name type="scientific">Periconia macrospinosa</name>
    <dbReference type="NCBI Taxonomy" id="97972"/>
    <lineage>
        <taxon>Eukaryota</taxon>
        <taxon>Fungi</taxon>
        <taxon>Dikarya</taxon>
        <taxon>Ascomycota</taxon>
        <taxon>Pezizomycotina</taxon>
        <taxon>Dothideomycetes</taxon>
        <taxon>Pleosporomycetidae</taxon>
        <taxon>Pleosporales</taxon>
        <taxon>Massarineae</taxon>
        <taxon>Periconiaceae</taxon>
        <taxon>Periconia</taxon>
    </lineage>
</organism>
<dbReference type="AlphaFoldDB" id="A0A2V1E9X7"/>
<keyword evidence="2" id="KW-0472">Membrane</keyword>
<feature type="compositionally biased region" description="Basic residues" evidence="1">
    <location>
        <begin position="109"/>
        <end position="122"/>
    </location>
</feature>
<proteinExistence type="predicted"/>
<dbReference type="EMBL" id="KZ805304">
    <property type="protein sequence ID" value="PVI07428.1"/>
    <property type="molecule type" value="Genomic_DNA"/>
</dbReference>
<name>A0A2V1E9X7_9PLEO</name>